<proteinExistence type="predicted"/>
<dbReference type="Proteomes" id="UP000263900">
    <property type="component" value="Chromosome"/>
</dbReference>
<dbReference type="OrthoDB" id="9805728at2"/>
<evidence type="ECO:0000259" key="2">
    <source>
        <dbReference type="Pfam" id="PF12706"/>
    </source>
</evidence>
<evidence type="ECO:0000256" key="1">
    <source>
        <dbReference type="ARBA" id="ARBA00022801"/>
    </source>
</evidence>
<dbReference type="RefSeq" id="WP_119048984.1">
    <property type="nucleotide sequence ID" value="NZ_CP032157.1"/>
</dbReference>
<accession>A0A3B7MJC0</accession>
<dbReference type="KEGG" id="pseg:D3H65_03790"/>
<feature type="domain" description="Metallo-beta-lactamase" evidence="2">
    <location>
        <begin position="20"/>
        <end position="223"/>
    </location>
</feature>
<sequence>MNVTITHIDTACILLEINGYRILTDPTLDNAGGLYYHGYGAVSRKTDNPAMPVSGLENIDLILLSHHQHKDNLDKAGKAFLERSSARVLSTPKAAKEMDHVTGLDNWQTVQMETSKVSNLRITATPAQHHPWWIPEFISGTVIGFIIEFDGQENGVIYISGDTVYFKGIEEVARRYTIDIGILHAGGVQFRYLTGLGRYTMDSKDLLKSAKALNPHRIIPIHYKGWSHFKEKEASLRNSILSSPFIKDKTIFLKPGEPLTLEN</sequence>
<dbReference type="InterPro" id="IPR001279">
    <property type="entry name" value="Metallo-B-lactamas"/>
</dbReference>
<reference evidence="3 4" key="1">
    <citation type="submission" date="2018-09" db="EMBL/GenBank/DDBJ databases">
        <title>Genome sequencing of strain 6GH32-13.</title>
        <authorList>
            <person name="Weon H.-Y."/>
            <person name="Heo J."/>
            <person name="Kwon S.-W."/>
        </authorList>
    </citation>
    <scope>NUCLEOTIDE SEQUENCE [LARGE SCALE GENOMIC DNA]</scope>
    <source>
        <strain evidence="3 4">5GH32-13</strain>
    </source>
</reference>
<keyword evidence="1 3" id="KW-0378">Hydrolase</keyword>
<dbReference type="PANTHER" id="PTHR43546">
    <property type="entry name" value="UPF0173 METAL-DEPENDENT HYDROLASE MJ1163-RELATED"/>
    <property type="match status" value="1"/>
</dbReference>
<dbReference type="Pfam" id="PF12706">
    <property type="entry name" value="Lactamase_B_2"/>
    <property type="match status" value="1"/>
</dbReference>
<dbReference type="Gene3D" id="3.60.15.10">
    <property type="entry name" value="Ribonuclease Z/Hydroxyacylglutathione hydrolase-like"/>
    <property type="match status" value="1"/>
</dbReference>
<organism evidence="3 4">
    <name type="scientific">Paraflavitalea soli</name>
    <dbReference type="NCBI Taxonomy" id="2315862"/>
    <lineage>
        <taxon>Bacteria</taxon>
        <taxon>Pseudomonadati</taxon>
        <taxon>Bacteroidota</taxon>
        <taxon>Chitinophagia</taxon>
        <taxon>Chitinophagales</taxon>
        <taxon>Chitinophagaceae</taxon>
        <taxon>Paraflavitalea</taxon>
    </lineage>
</organism>
<keyword evidence="4" id="KW-1185">Reference proteome</keyword>
<dbReference type="EMBL" id="CP032157">
    <property type="protein sequence ID" value="AXY73146.1"/>
    <property type="molecule type" value="Genomic_DNA"/>
</dbReference>
<dbReference type="PANTHER" id="PTHR43546:SF9">
    <property type="entry name" value="L-ASCORBATE-6-PHOSPHATE LACTONASE ULAG-RELATED"/>
    <property type="match status" value="1"/>
</dbReference>
<dbReference type="InterPro" id="IPR050114">
    <property type="entry name" value="UPF0173_UPF0282_UlaG_hydrolase"/>
</dbReference>
<evidence type="ECO:0000313" key="4">
    <source>
        <dbReference type="Proteomes" id="UP000263900"/>
    </source>
</evidence>
<name>A0A3B7MJC0_9BACT</name>
<dbReference type="GO" id="GO:0016787">
    <property type="term" value="F:hydrolase activity"/>
    <property type="evidence" value="ECO:0007669"/>
    <property type="project" value="UniProtKB-KW"/>
</dbReference>
<protein>
    <submittedName>
        <fullName evidence="3">MBL fold metallo-hydrolase</fullName>
    </submittedName>
</protein>
<gene>
    <name evidence="3" type="ORF">D3H65_03790</name>
</gene>
<dbReference type="AlphaFoldDB" id="A0A3B7MJC0"/>
<dbReference type="InterPro" id="IPR036866">
    <property type="entry name" value="RibonucZ/Hydroxyglut_hydro"/>
</dbReference>
<dbReference type="SUPFAM" id="SSF56281">
    <property type="entry name" value="Metallo-hydrolase/oxidoreductase"/>
    <property type="match status" value="1"/>
</dbReference>
<evidence type="ECO:0000313" key="3">
    <source>
        <dbReference type="EMBL" id="AXY73146.1"/>
    </source>
</evidence>